<dbReference type="GO" id="GO:0016491">
    <property type="term" value="F:oxidoreductase activity"/>
    <property type="evidence" value="ECO:0007669"/>
    <property type="project" value="UniProtKB-KW"/>
</dbReference>
<accession>A0A2R8BPH2</accession>
<reference evidence="3 4" key="1">
    <citation type="submission" date="2018-03" db="EMBL/GenBank/DDBJ databases">
        <authorList>
            <person name="Keele B.F."/>
        </authorList>
    </citation>
    <scope>NUCLEOTIDE SEQUENCE [LARGE SCALE GENOMIC DNA]</scope>
    <source>
        <strain evidence="3 4">CECT 8599</strain>
    </source>
</reference>
<dbReference type="AlphaFoldDB" id="A0A2R8BPH2"/>
<protein>
    <submittedName>
        <fullName evidence="3">Gamma-glutamylputrescine oxidoreductase</fullName>
        <ecNumber evidence="3">1.4.3.-</ecNumber>
    </submittedName>
</protein>
<evidence type="ECO:0000313" key="4">
    <source>
        <dbReference type="Proteomes" id="UP000244880"/>
    </source>
</evidence>
<dbReference type="PANTHER" id="PTHR13847">
    <property type="entry name" value="SARCOSINE DEHYDROGENASE-RELATED"/>
    <property type="match status" value="1"/>
</dbReference>
<evidence type="ECO:0000259" key="2">
    <source>
        <dbReference type="Pfam" id="PF01266"/>
    </source>
</evidence>
<dbReference type="SUPFAM" id="SSF51905">
    <property type="entry name" value="FAD/NAD(P)-binding domain"/>
    <property type="match status" value="1"/>
</dbReference>
<dbReference type="Proteomes" id="UP000244880">
    <property type="component" value="Unassembled WGS sequence"/>
</dbReference>
<sequence length="446" mass="47791">MSRINVSRLPIDPGPAAWNALLPDAAPAQSVDGNETADWIIIGAGFAGLAAARRLSQLCPTDRIVVLEAKRVAEGPAGRNSGFMIDLPHDLSSADYGGALDHDISLTADNRHAIDFASEMARDFGLGPDAFVRSGKINAAATEKGCRHNREYAGHLSAMGEAHEMLDADAMADMTGTRYYQSGLYTAGTAIIQPAAFVRGVARGLVSNRVQIFENSPVTTLERNGNWTATTPSGSVTAPKVILAVNGHLNSFGFMENQLMHVFTYASMTRVLTAQEAATLGGHAIWGVTPADPMGSTVRRIQTAQGPRIVVRNRFTYDPTMEVGEQRIRSVGRDHDAAFKARFGMLDGVEMEYRWGGRLCLSRNNVSVVREVDTGLYAACCQNGLGTTRGTLSGILAAELATNTPSDRLSRALDADPPSVLPPPFLTKIGAKAVLKWQERKAGLEL</sequence>
<name>A0A2R8BPH2_9RHOB</name>
<dbReference type="EMBL" id="OMOR01000002">
    <property type="protein sequence ID" value="SPH27430.1"/>
    <property type="molecule type" value="Genomic_DNA"/>
</dbReference>
<evidence type="ECO:0000256" key="1">
    <source>
        <dbReference type="ARBA" id="ARBA00023002"/>
    </source>
</evidence>
<dbReference type="Gene3D" id="3.30.9.10">
    <property type="entry name" value="D-Amino Acid Oxidase, subunit A, domain 2"/>
    <property type="match status" value="1"/>
</dbReference>
<proteinExistence type="predicted"/>
<dbReference type="RefSeq" id="WP_181364568.1">
    <property type="nucleotide sequence ID" value="NZ_OMOR01000002.1"/>
</dbReference>
<keyword evidence="4" id="KW-1185">Reference proteome</keyword>
<dbReference type="Gene3D" id="3.50.50.60">
    <property type="entry name" value="FAD/NAD(P)-binding domain"/>
    <property type="match status" value="1"/>
</dbReference>
<dbReference type="InterPro" id="IPR006076">
    <property type="entry name" value="FAD-dep_OxRdtase"/>
</dbReference>
<evidence type="ECO:0000313" key="3">
    <source>
        <dbReference type="EMBL" id="SPH27430.1"/>
    </source>
</evidence>
<organism evidence="3 4">
    <name type="scientific">Ascidiaceihabitans donghaensis</name>
    <dbReference type="NCBI Taxonomy" id="1510460"/>
    <lineage>
        <taxon>Bacteria</taxon>
        <taxon>Pseudomonadati</taxon>
        <taxon>Pseudomonadota</taxon>
        <taxon>Alphaproteobacteria</taxon>
        <taxon>Rhodobacterales</taxon>
        <taxon>Paracoccaceae</taxon>
        <taxon>Ascidiaceihabitans</taxon>
    </lineage>
</organism>
<dbReference type="EC" id="1.4.3.-" evidence="3"/>
<dbReference type="InterPro" id="IPR036188">
    <property type="entry name" value="FAD/NAD-bd_sf"/>
</dbReference>
<feature type="domain" description="FAD dependent oxidoreductase" evidence="2">
    <location>
        <begin position="38"/>
        <end position="400"/>
    </location>
</feature>
<gene>
    <name evidence="3" type="primary">puuB_3</name>
    <name evidence="3" type="ORF">ASD8599_03896</name>
</gene>
<dbReference type="GO" id="GO:0005737">
    <property type="term" value="C:cytoplasm"/>
    <property type="evidence" value="ECO:0007669"/>
    <property type="project" value="TreeGrafter"/>
</dbReference>
<dbReference type="PANTHER" id="PTHR13847:SF281">
    <property type="entry name" value="FAD DEPENDENT OXIDOREDUCTASE DOMAIN-CONTAINING PROTEIN"/>
    <property type="match status" value="1"/>
</dbReference>
<keyword evidence="1 3" id="KW-0560">Oxidoreductase</keyword>
<dbReference type="Pfam" id="PF01266">
    <property type="entry name" value="DAO"/>
    <property type="match status" value="1"/>
</dbReference>